<evidence type="ECO:0000256" key="2">
    <source>
        <dbReference type="ARBA" id="ARBA00022737"/>
    </source>
</evidence>
<gene>
    <name evidence="6" type="ORF">PG991_000287</name>
</gene>
<dbReference type="SMART" id="SM00320">
    <property type="entry name" value="WD40"/>
    <property type="match status" value="4"/>
</dbReference>
<dbReference type="InterPro" id="IPR001680">
    <property type="entry name" value="WD40_rpt"/>
</dbReference>
<protein>
    <recommendedName>
        <fullName evidence="5">WDR59/RTC1-like RING zinc finger domain-containing protein</fullName>
    </recommendedName>
</protein>
<feature type="compositionally biased region" description="Polar residues" evidence="4">
    <location>
        <begin position="417"/>
        <end position="429"/>
    </location>
</feature>
<feature type="region of interest" description="Disordered" evidence="4">
    <location>
        <begin position="1467"/>
        <end position="1501"/>
    </location>
</feature>
<comment type="caution">
    <text evidence="6">The sequence shown here is derived from an EMBL/GenBank/DDBJ whole genome shotgun (WGS) entry which is preliminary data.</text>
</comment>
<dbReference type="InterPro" id="IPR049566">
    <property type="entry name" value="WDR59_RTC1-like_RING_Znf"/>
</dbReference>
<feature type="repeat" description="WD" evidence="3">
    <location>
        <begin position="209"/>
        <end position="242"/>
    </location>
</feature>
<evidence type="ECO:0000256" key="1">
    <source>
        <dbReference type="ARBA" id="ARBA00022574"/>
    </source>
</evidence>
<dbReference type="PROSITE" id="PS50082">
    <property type="entry name" value="WD_REPEATS_2"/>
    <property type="match status" value="2"/>
</dbReference>
<keyword evidence="1 3" id="KW-0853">WD repeat</keyword>
<proteinExistence type="predicted"/>
<feature type="region of interest" description="Disordered" evidence="4">
    <location>
        <begin position="624"/>
        <end position="649"/>
    </location>
</feature>
<name>A0ABR1T1N9_9PEZI</name>
<dbReference type="Proteomes" id="UP001396898">
    <property type="component" value="Unassembled WGS sequence"/>
</dbReference>
<feature type="compositionally biased region" description="Acidic residues" evidence="4">
    <location>
        <begin position="624"/>
        <end position="639"/>
    </location>
</feature>
<feature type="region of interest" description="Disordered" evidence="4">
    <location>
        <begin position="1402"/>
        <end position="1425"/>
    </location>
</feature>
<feature type="region of interest" description="Disordered" evidence="4">
    <location>
        <begin position="1030"/>
        <end position="1078"/>
    </location>
</feature>
<feature type="repeat" description="WD" evidence="3">
    <location>
        <begin position="122"/>
        <end position="164"/>
    </location>
</feature>
<dbReference type="Gene3D" id="2.130.10.10">
    <property type="entry name" value="YVTN repeat-like/Quinoprotein amine dehydrogenase"/>
    <property type="match status" value="1"/>
</dbReference>
<organism evidence="6 7">
    <name type="scientific">Apiospora marii</name>
    <dbReference type="NCBI Taxonomy" id="335849"/>
    <lineage>
        <taxon>Eukaryota</taxon>
        <taxon>Fungi</taxon>
        <taxon>Dikarya</taxon>
        <taxon>Ascomycota</taxon>
        <taxon>Pezizomycotina</taxon>
        <taxon>Sordariomycetes</taxon>
        <taxon>Xylariomycetidae</taxon>
        <taxon>Amphisphaeriales</taxon>
        <taxon>Apiosporaceae</taxon>
        <taxon>Apiospora</taxon>
    </lineage>
</organism>
<dbReference type="EMBL" id="JAQQWI010000001">
    <property type="protein sequence ID" value="KAK8040499.1"/>
    <property type="molecule type" value="Genomic_DNA"/>
</dbReference>
<dbReference type="InterPro" id="IPR019775">
    <property type="entry name" value="WD40_repeat_CS"/>
</dbReference>
<keyword evidence="2" id="KW-0677">Repeat</keyword>
<evidence type="ECO:0000313" key="6">
    <source>
        <dbReference type="EMBL" id="KAK8040499.1"/>
    </source>
</evidence>
<feature type="domain" description="WDR59/RTC1-like RING zinc finger" evidence="5">
    <location>
        <begin position="1326"/>
        <end position="1375"/>
    </location>
</feature>
<feature type="compositionally biased region" description="Gly residues" evidence="4">
    <location>
        <begin position="793"/>
        <end position="805"/>
    </location>
</feature>
<keyword evidence="7" id="KW-1185">Reference proteome</keyword>
<feature type="compositionally biased region" description="Gly residues" evidence="4">
    <location>
        <begin position="1485"/>
        <end position="1495"/>
    </location>
</feature>
<feature type="region of interest" description="Disordered" evidence="4">
    <location>
        <begin position="1430"/>
        <end position="1449"/>
    </location>
</feature>
<dbReference type="PANTHER" id="PTHR46170:SF1">
    <property type="entry name" value="GATOR COMPLEX PROTEIN WDR59"/>
    <property type="match status" value="1"/>
</dbReference>
<sequence>MPSLLDPSKKGKTIKSAADSETFDADVTIRVEGLVGSATISPSGRDIALASPEGLAIIDLDSPYSGPRRLSSHGLPWLVVDVQWSPFAARDYWVASTANHRCLIWNLNLREASANGAIEHSLQGHSRAITDINFSAHHPDILATCAVDGYVHGWDLRRPRQPVQTYCDWFAGATQVKYNRQDPFILASSHDRWLHIWDERKPSEPLKSINAHTSKIYGLDWNRTRSTALVTCSLDRSIKFWDYGVSDEPERIIRTDFPVWRARHTPFGSGLLAMPQSDPGNLYLYDTRRGENEPRDHHADPVNIFAGHGSQKAKEFLWRSRGNISDDGIDNREFQLVSWGEDNELHLNRVDPGILETVGHVKGGAAVKKLILTRKGATYKTFRSVDDNAKRERRSATMSDPRPGSGAQYRRSALTMGMQTQQQSRSGSLPSWRGPSMKAKASVGKAANRSTDQLGWMKGITMSRKKSSTRDIPLRKESKDSTMFGSGFHGHWEEPEPLQEEIVRISQQLPNVQWDKIDLTGLILDASLKGPWGMDGETIYIKVKVDVPSSYPKSRAPKFLIEKSALMSDQTYKKIDQEVNQVAYRFAKKKQNCLEVAFTYLLGETDLSSSTNFFKNVKDLDDELDPLADESSSEDEADEIPAGGSASMSQELTASVELDATLAPVNRPTLPPIPRLCGGRWSNDGRLVCFFPSKEEKAKALLFTPTDMVKERPKGEPTFAGFGRLQQETPPPRQRHLLDESSMVGDHSDSEDADDSSSSSDSEETYMHKVSMWYTPGRRFKKTFSGSYSMRSSGGGTGVETGTGTGTSRRRSTKPKNVVSLHDMSDLLPSKQELAQEYSIFGDGPEVCEHNAEVALKYGRYDLVHVWRYAALLLRRDIPLELLEQTPRNSSVLVVAKNIVSHVKDGKTSPGNSENQLAGKVKWGLHPLAKEFIADLFQYFERAADVQMLAMLSCVFSEASTEDGVAYAESHITQPETPLGMKAPSFSLDYFPTDASLWHTSSNYKSHVNSAVSTPGTVHTPVHIPGSYGSEEGYWLGGPGTNSYPSGGTPPPPRTTPRDGMSDADVTQSLSTSPEPRLFRRANTALSTGFAASFPRPFTNTVSSSPPTKKRPSPGETILANLTPNVTWGGSMILGPTSEPASTARNSYSDDEQRKDDYQLSVINSISVEIEDQSIFDDDGWMTTPLLEPTREVAYSTYRYAYAEMLHMWKHPLARLEIMKFNVLKEDPSVSHFDSFGQESFRSSYHTPDNMSHTTMVPQGTASPIVLAKKEHLQGVLSSGRGLDVVGYCRIHETQLDPIGSTYGVATPGGAVGTCERCKRIQTRLFCVYCLAPLDAQYVPCLGCGCALHEACLAEWHSMGETECPAGDECNCAEEACNGQVERWAAMMGALRQGKLRKPSEDLDNNAVAASAGGGRHKRANSVDKNDWESVASGSQLPAADGQGKPLLNVDSQPALSAARISLGNRLRKSAGQWGSSASLRKKGGPGGGGGGPGSSGLARR</sequence>
<evidence type="ECO:0000256" key="3">
    <source>
        <dbReference type="PROSITE-ProRule" id="PRU00221"/>
    </source>
</evidence>
<feature type="region of interest" description="Disordered" evidence="4">
    <location>
        <begin position="786"/>
        <end position="817"/>
    </location>
</feature>
<dbReference type="PROSITE" id="PS00678">
    <property type="entry name" value="WD_REPEATS_1"/>
    <property type="match status" value="1"/>
</dbReference>
<feature type="region of interest" description="Disordered" evidence="4">
    <location>
        <begin position="385"/>
        <end position="448"/>
    </location>
</feature>
<feature type="region of interest" description="Disordered" evidence="4">
    <location>
        <begin position="1091"/>
        <end position="1155"/>
    </location>
</feature>
<dbReference type="Pfam" id="PF17120">
    <property type="entry name" value="zf-RING_16"/>
    <property type="match status" value="1"/>
</dbReference>
<dbReference type="InterPro" id="IPR049567">
    <property type="entry name" value="WDR59-like"/>
</dbReference>
<dbReference type="SUPFAM" id="SSF50978">
    <property type="entry name" value="WD40 repeat-like"/>
    <property type="match status" value="1"/>
</dbReference>
<dbReference type="InterPro" id="IPR036322">
    <property type="entry name" value="WD40_repeat_dom_sf"/>
</dbReference>
<feature type="compositionally biased region" description="Polar residues" evidence="4">
    <location>
        <begin position="1065"/>
        <end position="1074"/>
    </location>
</feature>
<evidence type="ECO:0000259" key="5">
    <source>
        <dbReference type="Pfam" id="PF17120"/>
    </source>
</evidence>
<evidence type="ECO:0000313" key="7">
    <source>
        <dbReference type="Proteomes" id="UP001396898"/>
    </source>
</evidence>
<accession>A0ABR1T1N9</accession>
<dbReference type="Pfam" id="PF00400">
    <property type="entry name" value="WD40"/>
    <property type="match status" value="2"/>
</dbReference>
<dbReference type="PROSITE" id="PS50294">
    <property type="entry name" value="WD_REPEATS_REGION"/>
    <property type="match status" value="2"/>
</dbReference>
<feature type="region of interest" description="Disordered" evidence="4">
    <location>
        <begin position="710"/>
        <end position="766"/>
    </location>
</feature>
<dbReference type="PANTHER" id="PTHR46170">
    <property type="entry name" value="GATOR COMPLEX PROTEIN WDR59"/>
    <property type="match status" value="1"/>
</dbReference>
<dbReference type="InterPro" id="IPR015943">
    <property type="entry name" value="WD40/YVTN_repeat-like_dom_sf"/>
</dbReference>
<reference evidence="6 7" key="1">
    <citation type="submission" date="2023-01" db="EMBL/GenBank/DDBJ databases">
        <title>Analysis of 21 Apiospora genomes using comparative genomics revels a genus with tremendous synthesis potential of carbohydrate active enzymes and secondary metabolites.</title>
        <authorList>
            <person name="Sorensen T."/>
        </authorList>
    </citation>
    <scope>NUCLEOTIDE SEQUENCE [LARGE SCALE GENOMIC DNA]</scope>
    <source>
        <strain evidence="6 7">CBS 20057</strain>
    </source>
</reference>
<evidence type="ECO:0000256" key="4">
    <source>
        <dbReference type="SAM" id="MobiDB-lite"/>
    </source>
</evidence>